<proteinExistence type="predicted"/>
<dbReference type="EMBL" id="LAZR01046929">
    <property type="protein sequence ID" value="KKK95394.1"/>
    <property type="molecule type" value="Genomic_DNA"/>
</dbReference>
<evidence type="ECO:0000313" key="1">
    <source>
        <dbReference type="EMBL" id="KKK95394.1"/>
    </source>
</evidence>
<name>A0A0F9BYH9_9ZZZZ</name>
<comment type="caution">
    <text evidence="1">The sequence shown here is derived from an EMBL/GenBank/DDBJ whole genome shotgun (WGS) entry which is preliminary data.</text>
</comment>
<dbReference type="AlphaFoldDB" id="A0A0F9BYH9"/>
<dbReference type="SUPFAM" id="SSF52540">
    <property type="entry name" value="P-loop containing nucleoside triphosphate hydrolases"/>
    <property type="match status" value="1"/>
</dbReference>
<sequence length="234" mass="26676">MSEIVAIVGQTGSGKSTSIEGLNPKETVIIGMINKPLPFRGWKKNYTGGQGGNYTISVDSKKIVNILGFISESKPEIKQIIIDDFQYLMSTEFMNRSNETGWEKFTDIARHVWDVITKARDLREDLKVIFLSHDEIITENFQPKRKIKTIGKLLDDKVTLEGLFTVVLFTDVQKNQNEDRPRYTFITQNDGTTTAKSPRDMFEEMHIPNDLVNVIAKMDAYYEGEEDSNINLNT</sequence>
<organism evidence="1">
    <name type="scientific">marine sediment metagenome</name>
    <dbReference type="NCBI Taxonomy" id="412755"/>
    <lineage>
        <taxon>unclassified sequences</taxon>
        <taxon>metagenomes</taxon>
        <taxon>ecological metagenomes</taxon>
    </lineage>
</organism>
<evidence type="ECO:0008006" key="2">
    <source>
        <dbReference type="Google" id="ProtNLM"/>
    </source>
</evidence>
<dbReference type="InterPro" id="IPR027417">
    <property type="entry name" value="P-loop_NTPase"/>
</dbReference>
<gene>
    <name evidence="1" type="ORF">LCGC14_2673240</name>
</gene>
<dbReference type="Pfam" id="PF13479">
    <property type="entry name" value="AAA_24"/>
    <property type="match status" value="1"/>
</dbReference>
<accession>A0A0F9BYH9</accession>
<protein>
    <recommendedName>
        <fullName evidence="2">ATP-binding protein</fullName>
    </recommendedName>
</protein>
<reference evidence="1" key="1">
    <citation type="journal article" date="2015" name="Nature">
        <title>Complex archaea that bridge the gap between prokaryotes and eukaryotes.</title>
        <authorList>
            <person name="Spang A."/>
            <person name="Saw J.H."/>
            <person name="Jorgensen S.L."/>
            <person name="Zaremba-Niedzwiedzka K."/>
            <person name="Martijn J."/>
            <person name="Lind A.E."/>
            <person name="van Eijk R."/>
            <person name="Schleper C."/>
            <person name="Guy L."/>
            <person name="Ettema T.J."/>
        </authorList>
    </citation>
    <scope>NUCLEOTIDE SEQUENCE</scope>
</reference>